<keyword evidence="8" id="KW-0811">Translocation</keyword>
<comment type="similarity">
    <text evidence="2">Belongs to the SIL1 family.</text>
</comment>
<evidence type="ECO:0000256" key="10">
    <source>
        <dbReference type="ARBA" id="ARBA00037748"/>
    </source>
</evidence>
<accession>A0A1S3HV96</accession>
<evidence type="ECO:0000313" key="13">
    <source>
        <dbReference type="Proteomes" id="UP000085678"/>
    </source>
</evidence>
<keyword evidence="5 12" id="KW-0732">Signal</keyword>
<dbReference type="GO" id="GO:0000774">
    <property type="term" value="F:adenyl-nucleotide exchange factor activity"/>
    <property type="evidence" value="ECO:0007669"/>
    <property type="project" value="TreeGrafter"/>
</dbReference>
<dbReference type="KEGG" id="lak:106158493"/>
<dbReference type="Proteomes" id="UP000085678">
    <property type="component" value="Unplaced"/>
</dbReference>
<feature type="chain" id="PRO_5014545779" description="Nucleotide exchange factor SIL1" evidence="12">
    <location>
        <begin position="33"/>
        <end position="469"/>
    </location>
</feature>
<evidence type="ECO:0000256" key="7">
    <source>
        <dbReference type="ARBA" id="ARBA00022927"/>
    </source>
</evidence>
<evidence type="ECO:0000313" key="14">
    <source>
        <dbReference type="RefSeq" id="XP_013389965.1"/>
    </source>
</evidence>
<comment type="subcellular location">
    <subcellularLocation>
        <location evidence="1">Endoplasmic reticulum lumen</location>
    </subcellularLocation>
</comment>
<comment type="function">
    <text evidence="10">Required for protein translocation and folding in the endoplasmic reticulum (ER). Functions as a nucleotide exchange factor for the ER lumenal chaperone HSPA5.</text>
</comment>
<protein>
    <recommendedName>
        <fullName evidence="3">Nucleotide exchange factor SIL1</fullName>
    </recommendedName>
</protein>
<dbReference type="RefSeq" id="XP_013389965.1">
    <property type="nucleotide sequence ID" value="XM_013534511.1"/>
</dbReference>
<evidence type="ECO:0000256" key="11">
    <source>
        <dbReference type="SAM" id="Coils"/>
    </source>
</evidence>
<gene>
    <name evidence="14 15" type="primary">LOC106158493</name>
</gene>
<evidence type="ECO:0000256" key="3">
    <source>
        <dbReference type="ARBA" id="ARBA00015352"/>
    </source>
</evidence>
<evidence type="ECO:0000256" key="9">
    <source>
        <dbReference type="ARBA" id="ARBA00023180"/>
    </source>
</evidence>
<evidence type="ECO:0000313" key="15">
    <source>
        <dbReference type="RefSeq" id="XP_013389966.1"/>
    </source>
</evidence>
<dbReference type="InterPro" id="IPR011989">
    <property type="entry name" value="ARM-like"/>
</dbReference>
<dbReference type="RefSeq" id="XP_013389966.1">
    <property type="nucleotide sequence ID" value="XM_013534512.1"/>
</dbReference>
<feature type="signal peptide" evidence="12">
    <location>
        <begin position="1"/>
        <end position="32"/>
    </location>
</feature>
<evidence type="ECO:0000256" key="6">
    <source>
        <dbReference type="ARBA" id="ARBA00022824"/>
    </source>
</evidence>
<evidence type="ECO:0000256" key="2">
    <source>
        <dbReference type="ARBA" id="ARBA00010588"/>
    </source>
</evidence>
<evidence type="ECO:0000256" key="1">
    <source>
        <dbReference type="ARBA" id="ARBA00004319"/>
    </source>
</evidence>
<dbReference type="STRING" id="7574.A0A1S3HV96"/>
<dbReference type="GeneID" id="106158493"/>
<dbReference type="InterPro" id="IPR016024">
    <property type="entry name" value="ARM-type_fold"/>
</dbReference>
<keyword evidence="13" id="KW-1185">Reference proteome</keyword>
<dbReference type="AlphaFoldDB" id="A0A1S3HV96"/>
<dbReference type="FunFam" id="1.25.10.10:FF:000148">
    <property type="entry name" value="SIL1 nucleotide exchange factor"/>
    <property type="match status" value="1"/>
</dbReference>
<dbReference type="GO" id="GO:0005788">
    <property type="term" value="C:endoplasmic reticulum lumen"/>
    <property type="evidence" value="ECO:0007669"/>
    <property type="project" value="UniProtKB-SubCell"/>
</dbReference>
<dbReference type="GO" id="GO:0015031">
    <property type="term" value="P:protein transport"/>
    <property type="evidence" value="ECO:0007669"/>
    <property type="project" value="UniProtKB-KW"/>
</dbReference>
<proteinExistence type="inferred from homology"/>
<dbReference type="InterPro" id="IPR050693">
    <property type="entry name" value="Hsp70_NEF-Inhibitors"/>
</dbReference>
<dbReference type="PANTHER" id="PTHR19316:SF35">
    <property type="entry name" value="NUCLEOTIDE EXCHANGE FACTOR SIL1"/>
    <property type="match status" value="1"/>
</dbReference>
<evidence type="ECO:0000256" key="8">
    <source>
        <dbReference type="ARBA" id="ARBA00023010"/>
    </source>
</evidence>
<name>A0A1S3HV96_LINAN</name>
<keyword evidence="9" id="KW-0325">Glycoprotein</keyword>
<keyword evidence="6" id="KW-0256">Endoplasmic reticulum</keyword>
<keyword evidence="4" id="KW-0813">Transport</keyword>
<dbReference type="OrthoDB" id="448649at2759"/>
<keyword evidence="11" id="KW-0175">Coiled coil</keyword>
<dbReference type="SUPFAM" id="SSF48371">
    <property type="entry name" value="ARM repeat"/>
    <property type="match status" value="1"/>
</dbReference>
<dbReference type="PANTHER" id="PTHR19316">
    <property type="entry name" value="PROTEIN FOLDING REGULATOR"/>
    <property type="match status" value="1"/>
</dbReference>
<sequence length="469" mass="53380">MSRGRNTGCPKMVAPAGLALCLLMFCISSVSLDAVDQDQNNALVAVEVEDEDNADAQESVQIGDGEDEVDVFYPTKEWKTIGDGQAIPKGLHVRMNLQTGHKEAKLMDGDSGIKYWQQGDKRGMVNTDRKQFTAEELKRALKEFKATQDDVRDDKIKQESLKKKFKSYEELKEDMAKFNMNVKTDQEIITELFEELKEKKLDNERQMTILTDLEYYVHQMDNAQHFAGIGGLDVCVKLLNHSNIDIRGEAALVLGSAMQGNPKVQIAAMEVGAVPRLIRVLSTESSSSVQRRLLYAMATLLRQFPYAQQKFLEHGGLNVLKQLFQHPDNFKLQVKAITLLNDLLTERNLAERHLDKKNVHHQEKIQQYLNAPLLQSLLDQGWCELIPRLLDTPDHDTREKILNAMHTLQSSCMGSFKMARKTLDQLKTEYDALSLQERQDEEEDLYFSKMSKTINQLISQMSSGQKDEL</sequence>
<keyword evidence="7" id="KW-0653">Protein transport</keyword>
<reference evidence="14 15" key="1">
    <citation type="submission" date="2025-04" db="UniProtKB">
        <authorList>
            <consortium name="RefSeq"/>
        </authorList>
    </citation>
    <scope>IDENTIFICATION</scope>
    <source>
        <tissue evidence="14 15">Gonads</tissue>
    </source>
</reference>
<evidence type="ECO:0000256" key="12">
    <source>
        <dbReference type="SAM" id="SignalP"/>
    </source>
</evidence>
<feature type="coiled-coil region" evidence="11">
    <location>
        <begin position="416"/>
        <end position="443"/>
    </location>
</feature>
<evidence type="ECO:0000256" key="4">
    <source>
        <dbReference type="ARBA" id="ARBA00022448"/>
    </source>
</evidence>
<dbReference type="Gene3D" id="1.25.10.10">
    <property type="entry name" value="Leucine-rich Repeat Variant"/>
    <property type="match status" value="1"/>
</dbReference>
<organism evidence="13 14">
    <name type="scientific">Lingula anatina</name>
    <name type="common">Brachiopod</name>
    <name type="synonym">Lingula unguis</name>
    <dbReference type="NCBI Taxonomy" id="7574"/>
    <lineage>
        <taxon>Eukaryota</taxon>
        <taxon>Metazoa</taxon>
        <taxon>Spiralia</taxon>
        <taxon>Lophotrochozoa</taxon>
        <taxon>Brachiopoda</taxon>
        <taxon>Linguliformea</taxon>
        <taxon>Lingulata</taxon>
        <taxon>Lingulida</taxon>
        <taxon>Linguloidea</taxon>
        <taxon>Lingulidae</taxon>
        <taxon>Lingula</taxon>
    </lineage>
</organism>
<evidence type="ECO:0000256" key="5">
    <source>
        <dbReference type="ARBA" id="ARBA00022729"/>
    </source>
</evidence>